<dbReference type="GO" id="GO:0016829">
    <property type="term" value="F:lyase activity"/>
    <property type="evidence" value="ECO:0007669"/>
    <property type="project" value="InterPro"/>
</dbReference>
<dbReference type="InterPro" id="IPR012480">
    <property type="entry name" value="Hepar_II_III_C"/>
</dbReference>
<feature type="domain" description="Heparinase II/III-like C-terminal" evidence="2">
    <location>
        <begin position="54"/>
        <end position="299"/>
    </location>
</feature>
<dbReference type="Gene3D" id="2.70.98.70">
    <property type="match status" value="1"/>
</dbReference>
<evidence type="ECO:0000313" key="4">
    <source>
        <dbReference type="Proteomes" id="UP000094472"/>
    </source>
</evidence>
<proteinExistence type="predicted"/>
<dbReference type="Pfam" id="PF07940">
    <property type="entry name" value="Hepar_II_III_C"/>
    <property type="match status" value="1"/>
</dbReference>
<name>A0A1E3W928_9HYPH</name>
<sequence length="328" mass="34906">MPPKELTDAIDRIMPMLRFFRGADGTIARFNGAGPTPTDALATVLAYDDIEGSPVRTASNSGYVRLECGTTLIICDLGPPPITSLTTKAHAGFLSFEMSSGDAPMIINCGAPSADHEEWRLYARTTPAHSTLSLEEDSLAEFNGMANGALPPADATLSGPMNPQGAFSDQGDNLRIKGSHDGYMSRYGVSHSRQILVQPSGNLISSEDKLSTRGLKSPDGLIAGAYAIRFHLHPSVKAQITGDGSAVTLILRNGETWRISSNAEETAIEESMLLADQRGPQPTSQVVLSGMMGEAREVRIVWNIERTGDTDAHPLVDPNEAGTGASQE</sequence>
<feature type="region of interest" description="Disordered" evidence="1">
    <location>
        <begin position="309"/>
        <end position="328"/>
    </location>
</feature>
<dbReference type="EMBL" id="LPWF01000002">
    <property type="protein sequence ID" value="ODS02012.1"/>
    <property type="molecule type" value="Genomic_DNA"/>
</dbReference>
<keyword evidence="4" id="KW-1185">Reference proteome</keyword>
<organism evidence="3 4">
    <name type="scientific">Methyloceanibacter superfactus</name>
    <dbReference type="NCBI Taxonomy" id="1774969"/>
    <lineage>
        <taxon>Bacteria</taxon>
        <taxon>Pseudomonadati</taxon>
        <taxon>Pseudomonadota</taxon>
        <taxon>Alphaproteobacteria</taxon>
        <taxon>Hyphomicrobiales</taxon>
        <taxon>Hyphomicrobiaceae</taxon>
        <taxon>Methyloceanibacter</taxon>
    </lineage>
</organism>
<dbReference type="RefSeq" id="WP_069440417.1">
    <property type="nucleotide sequence ID" value="NZ_LPWF01000002.1"/>
</dbReference>
<dbReference type="STRING" id="1774969.AUC69_00530"/>
<protein>
    <recommendedName>
        <fullName evidence="2">Heparinase II/III-like C-terminal domain-containing protein</fullName>
    </recommendedName>
</protein>
<dbReference type="Proteomes" id="UP000094472">
    <property type="component" value="Unassembled WGS sequence"/>
</dbReference>
<accession>A0A1E3W928</accession>
<evidence type="ECO:0000259" key="2">
    <source>
        <dbReference type="Pfam" id="PF07940"/>
    </source>
</evidence>
<comment type="caution">
    <text evidence="3">The sequence shown here is derived from an EMBL/GenBank/DDBJ whole genome shotgun (WGS) entry which is preliminary data.</text>
</comment>
<dbReference type="AlphaFoldDB" id="A0A1E3W928"/>
<evidence type="ECO:0000256" key="1">
    <source>
        <dbReference type="SAM" id="MobiDB-lite"/>
    </source>
</evidence>
<evidence type="ECO:0000313" key="3">
    <source>
        <dbReference type="EMBL" id="ODS02012.1"/>
    </source>
</evidence>
<reference evidence="3 4" key="1">
    <citation type="journal article" date="2016" name="Environ. Microbiol.">
        <title>New Methyloceanibacter diversity from North Sea sediments includes methanotroph containing solely the soluble methane monooxygenase.</title>
        <authorList>
            <person name="Vekeman B."/>
            <person name="Kerckhof F.M."/>
            <person name="Cremers G."/>
            <person name="de Vos P."/>
            <person name="Vandamme P."/>
            <person name="Boon N."/>
            <person name="Op den Camp H.J."/>
            <person name="Heylen K."/>
        </authorList>
    </citation>
    <scope>NUCLEOTIDE SEQUENCE [LARGE SCALE GENOMIC DNA]</scope>
    <source>
        <strain evidence="3 4">R-67175</strain>
    </source>
</reference>
<gene>
    <name evidence="3" type="ORF">AUC69_00530</name>
</gene>